<organism evidence="2 3">
    <name type="scientific">Coniophora puteana (strain RWD-64-598)</name>
    <name type="common">Brown rot fungus</name>
    <dbReference type="NCBI Taxonomy" id="741705"/>
    <lineage>
        <taxon>Eukaryota</taxon>
        <taxon>Fungi</taxon>
        <taxon>Dikarya</taxon>
        <taxon>Basidiomycota</taxon>
        <taxon>Agaricomycotina</taxon>
        <taxon>Agaricomycetes</taxon>
        <taxon>Agaricomycetidae</taxon>
        <taxon>Boletales</taxon>
        <taxon>Coniophorineae</taxon>
        <taxon>Coniophoraceae</taxon>
        <taxon>Coniophora</taxon>
    </lineage>
</organism>
<dbReference type="Gene3D" id="1.20.1280.50">
    <property type="match status" value="1"/>
</dbReference>
<name>A0A5M3N0D2_CONPW</name>
<evidence type="ECO:0000313" key="2">
    <source>
        <dbReference type="EMBL" id="EIW84828.1"/>
    </source>
</evidence>
<reference evidence="3" key="1">
    <citation type="journal article" date="2012" name="Science">
        <title>The Paleozoic origin of enzymatic lignin decomposition reconstructed from 31 fungal genomes.</title>
        <authorList>
            <person name="Floudas D."/>
            <person name="Binder M."/>
            <person name="Riley R."/>
            <person name="Barry K."/>
            <person name="Blanchette R.A."/>
            <person name="Henrissat B."/>
            <person name="Martinez A.T."/>
            <person name="Otillar R."/>
            <person name="Spatafora J.W."/>
            <person name="Yadav J.S."/>
            <person name="Aerts A."/>
            <person name="Benoit I."/>
            <person name="Boyd A."/>
            <person name="Carlson A."/>
            <person name="Copeland A."/>
            <person name="Coutinho P.M."/>
            <person name="de Vries R.P."/>
            <person name="Ferreira P."/>
            <person name="Findley K."/>
            <person name="Foster B."/>
            <person name="Gaskell J."/>
            <person name="Glotzer D."/>
            <person name="Gorecki P."/>
            <person name="Heitman J."/>
            <person name="Hesse C."/>
            <person name="Hori C."/>
            <person name="Igarashi K."/>
            <person name="Jurgens J.A."/>
            <person name="Kallen N."/>
            <person name="Kersten P."/>
            <person name="Kohler A."/>
            <person name="Kuees U."/>
            <person name="Kumar T.K.A."/>
            <person name="Kuo A."/>
            <person name="LaButti K."/>
            <person name="Larrondo L.F."/>
            <person name="Lindquist E."/>
            <person name="Ling A."/>
            <person name="Lombard V."/>
            <person name="Lucas S."/>
            <person name="Lundell T."/>
            <person name="Martin R."/>
            <person name="McLaughlin D.J."/>
            <person name="Morgenstern I."/>
            <person name="Morin E."/>
            <person name="Murat C."/>
            <person name="Nagy L.G."/>
            <person name="Nolan M."/>
            <person name="Ohm R.A."/>
            <person name="Patyshakuliyeva A."/>
            <person name="Rokas A."/>
            <person name="Ruiz-Duenas F.J."/>
            <person name="Sabat G."/>
            <person name="Salamov A."/>
            <person name="Samejima M."/>
            <person name="Schmutz J."/>
            <person name="Slot J.C."/>
            <person name="St John F."/>
            <person name="Stenlid J."/>
            <person name="Sun H."/>
            <person name="Sun S."/>
            <person name="Syed K."/>
            <person name="Tsang A."/>
            <person name="Wiebenga A."/>
            <person name="Young D."/>
            <person name="Pisabarro A."/>
            <person name="Eastwood D.C."/>
            <person name="Martin F."/>
            <person name="Cullen D."/>
            <person name="Grigoriev I.V."/>
            <person name="Hibbett D.S."/>
        </authorList>
    </citation>
    <scope>NUCLEOTIDE SEQUENCE [LARGE SCALE GENOMIC DNA]</scope>
    <source>
        <strain evidence="3">RWD-64-598 SS2</strain>
    </source>
</reference>
<comment type="caution">
    <text evidence="2">The sequence shown here is derived from an EMBL/GenBank/DDBJ whole genome shotgun (WGS) entry which is preliminary data.</text>
</comment>
<dbReference type="SMART" id="SM00256">
    <property type="entry name" value="FBOX"/>
    <property type="match status" value="1"/>
</dbReference>
<feature type="domain" description="F-box" evidence="1">
    <location>
        <begin position="4"/>
        <end position="50"/>
    </location>
</feature>
<dbReference type="Pfam" id="PF12937">
    <property type="entry name" value="F-box-like"/>
    <property type="match status" value="1"/>
</dbReference>
<dbReference type="SUPFAM" id="SSF81383">
    <property type="entry name" value="F-box domain"/>
    <property type="match status" value="1"/>
</dbReference>
<dbReference type="EMBL" id="JH711574">
    <property type="protein sequence ID" value="EIW84828.1"/>
    <property type="molecule type" value="Genomic_DNA"/>
</dbReference>
<proteinExistence type="predicted"/>
<dbReference type="Proteomes" id="UP000053558">
    <property type="component" value="Unassembled WGS sequence"/>
</dbReference>
<sequence>MSPILTFDSLPLDVLIKIAEHLDVQDLVRLRQTSKTLFSISYERSPWSQVYSSSHLPRPPGPHPAQSRKALETILSRSMLVHRNMFLKNEPSWTLAYDASTSSSGDPTSVVMLADRWVVVQFRRQTVCVEVDPANVREQLPRRVVWEVDDSREENNLDLLNCRTFYAYDGQMRAFLVLEQCANEREVDEPEVIVLQVHFDEDCQWPRFEATYRTHSRAGQGSLSATVTVSPHVLVVHMIKNRAALVWDVLKAHGQPVTVKDDAFGSEHVYHLPCRTHFLTVVLSTASVEPLVQLVATPLSDTLSGTRRITATGNIEGFWLSEVVLLRDSVVDPGSGVTDVILLGRRYSYDTDRPLMLFRLLIPPHSAAGGAPAEMIIQTQTVAPLPALATDILIDSCTGSTRVAYAIQGVSEEENALGLVEVVYDEEKRSATARGGALFF</sequence>
<gene>
    <name evidence="2" type="ORF">CONPUDRAFT_162152</name>
</gene>
<keyword evidence="3" id="KW-1185">Reference proteome</keyword>
<dbReference type="KEGG" id="cput:CONPUDRAFT_162152"/>
<dbReference type="InterPro" id="IPR036047">
    <property type="entry name" value="F-box-like_dom_sf"/>
</dbReference>
<dbReference type="OrthoDB" id="2688364at2759"/>
<dbReference type="InterPro" id="IPR001810">
    <property type="entry name" value="F-box_dom"/>
</dbReference>
<dbReference type="CDD" id="cd09917">
    <property type="entry name" value="F-box_SF"/>
    <property type="match status" value="1"/>
</dbReference>
<protein>
    <recommendedName>
        <fullName evidence="1">F-box domain-containing protein</fullName>
    </recommendedName>
</protein>
<evidence type="ECO:0000313" key="3">
    <source>
        <dbReference type="Proteomes" id="UP000053558"/>
    </source>
</evidence>
<dbReference type="GeneID" id="19204683"/>
<evidence type="ECO:0000259" key="1">
    <source>
        <dbReference type="PROSITE" id="PS50181"/>
    </source>
</evidence>
<dbReference type="RefSeq" id="XP_007764510.1">
    <property type="nucleotide sequence ID" value="XM_007766320.1"/>
</dbReference>
<dbReference type="AlphaFoldDB" id="A0A5M3N0D2"/>
<dbReference type="PROSITE" id="PS50181">
    <property type="entry name" value="FBOX"/>
    <property type="match status" value="1"/>
</dbReference>
<accession>A0A5M3N0D2</accession>